<dbReference type="PANTHER" id="PTHR40465:SF1">
    <property type="entry name" value="DUF6534 DOMAIN-CONTAINING PROTEIN"/>
    <property type="match status" value="1"/>
</dbReference>
<keyword evidence="2" id="KW-1133">Transmembrane helix</keyword>
<keyword evidence="2" id="KW-0812">Transmembrane</keyword>
<proteinExistence type="predicted"/>
<sequence>MAKGIAEIALGPMFIGTIFNIVLYGIMITQVYLYFNTYQKDKKWIKCLVVFLLFADTVNAVFDLVYVYQSLVVHFGDQEYLTRANWIFATDPAMTGIIAASVQFFFAWRVKVVTNSKIATAVVVLCSLISLLSAIGTSIAVGLIPMFTEFVKFEVIVILWLVSAAVADICITISLCYHLQQRKTGFSATDDIVNKIIKLTVQTGAVTAICATIDVIVFCVDNTGTHLIFNVPLSKLYTNSLMSSLNARGGWKFGGNANNESSTGGVITKRASQAVNLGSMTSGRPEVFVQVESHEMIDVDGKQGSNDLCPVAEFEREFTEESYDDKKDRSPDTLV</sequence>
<evidence type="ECO:0000256" key="2">
    <source>
        <dbReference type="SAM" id="Phobius"/>
    </source>
</evidence>
<feature type="transmembrane region" description="Helical" evidence="2">
    <location>
        <begin position="47"/>
        <end position="66"/>
    </location>
</feature>
<evidence type="ECO:0000313" key="5">
    <source>
        <dbReference type="Proteomes" id="UP000076532"/>
    </source>
</evidence>
<dbReference type="STRING" id="436010.A0A166W5L4"/>
<feature type="region of interest" description="Disordered" evidence="1">
    <location>
        <begin position="316"/>
        <end position="335"/>
    </location>
</feature>
<dbReference type="Proteomes" id="UP000076532">
    <property type="component" value="Unassembled WGS sequence"/>
</dbReference>
<accession>A0A166W5L4</accession>
<dbReference type="InterPro" id="IPR045339">
    <property type="entry name" value="DUF6534"/>
</dbReference>
<evidence type="ECO:0000313" key="4">
    <source>
        <dbReference type="EMBL" id="KZP33399.1"/>
    </source>
</evidence>
<dbReference type="OrthoDB" id="3183258at2759"/>
<reference evidence="4 5" key="1">
    <citation type="journal article" date="2016" name="Mol. Biol. Evol.">
        <title>Comparative Genomics of Early-Diverging Mushroom-Forming Fungi Provides Insights into the Origins of Lignocellulose Decay Capabilities.</title>
        <authorList>
            <person name="Nagy L.G."/>
            <person name="Riley R."/>
            <person name="Tritt A."/>
            <person name="Adam C."/>
            <person name="Daum C."/>
            <person name="Floudas D."/>
            <person name="Sun H."/>
            <person name="Yadav J.S."/>
            <person name="Pangilinan J."/>
            <person name="Larsson K.H."/>
            <person name="Matsuura K."/>
            <person name="Barry K."/>
            <person name="Labutti K."/>
            <person name="Kuo R."/>
            <person name="Ohm R.A."/>
            <person name="Bhattacharya S.S."/>
            <person name="Shirouzu T."/>
            <person name="Yoshinaga Y."/>
            <person name="Martin F.M."/>
            <person name="Grigoriev I.V."/>
            <person name="Hibbett D.S."/>
        </authorList>
    </citation>
    <scope>NUCLEOTIDE SEQUENCE [LARGE SCALE GENOMIC DNA]</scope>
    <source>
        <strain evidence="4 5">CBS 109695</strain>
    </source>
</reference>
<evidence type="ECO:0000259" key="3">
    <source>
        <dbReference type="Pfam" id="PF20152"/>
    </source>
</evidence>
<feature type="transmembrane region" description="Helical" evidence="2">
    <location>
        <begin position="118"/>
        <end position="144"/>
    </location>
</feature>
<gene>
    <name evidence="4" type="ORF">FIBSPDRAFT_1035983</name>
</gene>
<dbReference type="EMBL" id="KV417482">
    <property type="protein sequence ID" value="KZP33399.1"/>
    <property type="molecule type" value="Genomic_DNA"/>
</dbReference>
<feature type="transmembrane region" description="Helical" evidence="2">
    <location>
        <begin position="86"/>
        <end position="106"/>
    </location>
</feature>
<dbReference type="Pfam" id="PF20152">
    <property type="entry name" value="DUF6534"/>
    <property type="match status" value="1"/>
</dbReference>
<feature type="transmembrane region" description="Helical" evidence="2">
    <location>
        <begin position="156"/>
        <end position="177"/>
    </location>
</feature>
<organism evidence="4 5">
    <name type="scientific">Athelia psychrophila</name>
    <dbReference type="NCBI Taxonomy" id="1759441"/>
    <lineage>
        <taxon>Eukaryota</taxon>
        <taxon>Fungi</taxon>
        <taxon>Dikarya</taxon>
        <taxon>Basidiomycota</taxon>
        <taxon>Agaricomycotina</taxon>
        <taxon>Agaricomycetes</taxon>
        <taxon>Agaricomycetidae</taxon>
        <taxon>Atheliales</taxon>
        <taxon>Atheliaceae</taxon>
        <taxon>Athelia</taxon>
    </lineage>
</organism>
<dbReference type="AlphaFoldDB" id="A0A166W5L4"/>
<keyword evidence="5" id="KW-1185">Reference proteome</keyword>
<protein>
    <recommendedName>
        <fullName evidence="3">DUF6534 domain-containing protein</fullName>
    </recommendedName>
</protein>
<keyword evidence="2" id="KW-0472">Membrane</keyword>
<evidence type="ECO:0000256" key="1">
    <source>
        <dbReference type="SAM" id="MobiDB-lite"/>
    </source>
</evidence>
<feature type="domain" description="DUF6534" evidence="3">
    <location>
        <begin position="164"/>
        <end position="248"/>
    </location>
</feature>
<dbReference type="PANTHER" id="PTHR40465">
    <property type="entry name" value="CHROMOSOME 1, WHOLE GENOME SHOTGUN SEQUENCE"/>
    <property type="match status" value="1"/>
</dbReference>
<name>A0A166W5L4_9AGAM</name>
<feature type="transmembrane region" description="Helical" evidence="2">
    <location>
        <begin position="12"/>
        <end position="35"/>
    </location>
</feature>